<dbReference type="EMBL" id="SLWW01000012">
    <property type="protein sequence ID" value="TCO69891.1"/>
    <property type="molecule type" value="Genomic_DNA"/>
</dbReference>
<dbReference type="SUPFAM" id="SSF52833">
    <property type="entry name" value="Thioredoxin-like"/>
    <property type="match status" value="1"/>
</dbReference>
<proteinExistence type="predicted"/>
<dbReference type="Proteomes" id="UP000295142">
    <property type="component" value="Unassembled WGS sequence"/>
</dbReference>
<dbReference type="Gene3D" id="1.20.1050.10">
    <property type="match status" value="1"/>
</dbReference>
<dbReference type="GO" id="GO:0016740">
    <property type="term" value="F:transferase activity"/>
    <property type="evidence" value="ECO:0007669"/>
    <property type="project" value="UniProtKB-KW"/>
</dbReference>
<dbReference type="Gene3D" id="3.40.30.10">
    <property type="entry name" value="Glutaredoxin"/>
    <property type="match status" value="1"/>
</dbReference>
<dbReference type="Pfam" id="PF13409">
    <property type="entry name" value="GST_N_2"/>
    <property type="match status" value="1"/>
</dbReference>
<dbReference type="Pfam" id="PF13410">
    <property type="entry name" value="GST_C_2"/>
    <property type="match status" value="1"/>
</dbReference>
<protein>
    <submittedName>
        <fullName evidence="2">Glutathione S-transferase</fullName>
    </submittedName>
</protein>
<evidence type="ECO:0000259" key="1">
    <source>
        <dbReference type="PROSITE" id="PS50404"/>
    </source>
</evidence>
<name>A0A4R2K932_9RHOB</name>
<evidence type="ECO:0000313" key="2">
    <source>
        <dbReference type="EMBL" id="TCO69891.1"/>
    </source>
</evidence>
<dbReference type="PROSITE" id="PS50404">
    <property type="entry name" value="GST_NTER"/>
    <property type="match status" value="1"/>
</dbReference>
<organism evidence="2 3">
    <name type="scientific">Rhodovulum euryhalinum</name>
    <dbReference type="NCBI Taxonomy" id="35805"/>
    <lineage>
        <taxon>Bacteria</taxon>
        <taxon>Pseudomonadati</taxon>
        <taxon>Pseudomonadota</taxon>
        <taxon>Alphaproteobacteria</taxon>
        <taxon>Rhodobacterales</taxon>
        <taxon>Paracoccaceae</taxon>
        <taxon>Rhodovulum</taxon>
    </lineage>
</organism>
<evidence type="ECO:0000313" key="3">
    <source>
        <dbReference type="Proteomes" id="UP000295142"/>
    </source>
</evidence>
<reference evidence="2 3" key="1">
    <citation type="submission" date="2019-03" db="EMBL/GenBank/DDBJ databases">
        <title>Genomic Encyclopedia of Type Strains, Phase IV (KMG-IV): sequencing the most valuable type-strain genomes for metagenomic binning, comparative biology and taxonomic classification.</title>
        <authorList>
            <person name="Goeker M."/>
        </authorList>
    </citation>
    <scope>NUCLEOTIDE SEQUENCE [LARGE SCALE GENOMIC DNA]</scope>
    <source>
        <strain evidence="2 3">DSM 4868</strain>
    </source>
</reference>
<keyword evidence="3" id="KW-1185">Reference proteome</keyword>
<dbReference type="AlphaFoldDB" id="A0A4R2K932"/>
<comment type="caution">
    <text evidence="2">The sequence shown here is derived from an EMBL/GenBank/DDBJ whole genome shotgun (WGS) entry which is preliminary data.</text>
</comment>
<dbReference type="SUPFAM" id="SSF47616">
    <property type="entry name" value="GST C-terminal domain-like"/>
    <property type="match status" value="1"/>
</dbReference>
<dbReference type="InterPro" id="IPR036249">
    <property type="entry name" value="Thioredoxin-like_sf"/>
</dbReference>
<accession>A0A4R2K932</accession>
<keyword evidence="2" id="KW-0808">Transferase</keyword>
<dbReference type="CDD" id="cd03205">
    <property type="entry name" value="GST_C_6"/>
    <property type="match status" value="1"/>
</dbReference>
<gene>
    <name evidence="2" type="ORF">EV655_11216</name>
</gene>
<sequence>MMRLHDNAASPFCRKVRVVLIETGQVDAVEIVPAVGHALETGQMPLAENPLGKIPVLTRPEGPALYDSRVICRYLDARAGARLYPESRLWEVLTLEATADGIMDAAVLMVYEARCRPEGERSPAWVDAQWDKIARALDAIEARWMTQLAGPLTMAQIALGCALGYLDFRHGTRDWRQGRASLSDWEAGFSSRPAMAQTAPAP</sequence>
<feature type="domain" description="GST N-terminal" evidence="1">
    <location>
        <begin position="1"/>
        <end position="83"/>
    </location>
</feature>
<dbReference type="InterPro" id="IPR004045">
    <property type="entry name" value="Glutathione_S-Trfase_N"/>
</dbReference>
<dbReference type="InterPro" id="IPR036282">
    <property type="entry name" value="Glutathione-S-Trfase_C_sf"/>
</dbReference>